<comment type="similarity">
    <text evidence="1 4">Belongs to the D-isomer specific 2-hydroxyacid dehydrogenase family.</text>
</comment>
<keyword evidence="2 4" id="KW-0560">Oxidoreductase</keyword>
<dbReference type="InterPro" id="IPR036291">
    <property type="entry name" value="NAD(P)-bd_dom_sf"/>
</dbReference>
<sequence length="313" mass="34190">MRVVMTEDLWWPLPAAFANAYDVVYDASLVDDRTRLLAMGAETHALIVRNRTRVDAELLDAHPNLRVVGRLGVGLDNIDLAACRDRNVQVVAARGCNAISVAEYVIACLFDKARFLRRCDADVKGGVWNRTIAMGNEVYGKTLGLVGVGDIGQRVATRARALGMHVIAYDPFVLSTSALVQDVHVDLVSLETVMQEAHFISVHVPLTPETRHVIGEKQLAQMRDSAVLINTSRGGTVDEAALLDTLRAHPAQTAYLDVREQEPPADDDLLLKLDNAVCTPHVAGITNESSQRVAEFILAEVDLALRKVEAKQA</sequence>
<organism evidence="7 8">
    <name type="scientific">Alicyclobacillus fodiniaquatilis</name>
    <dbReference type="NCBI Taxonomy" id="1661150"/>
    <lineage>
        <taxon>Bacteria</taxon>
        <taxon>Bacillati</taxon>
        <taxon>Bacillota</taxon>
        <taxon>Bacilli</taxon>
        <taxon>Bacillales</taxon>
        <taxon>Alicyclobacillaceae</taxon>
        <taxon>Alicyclobacillus</taxon>
    </lineage>
</organism>
<evidence type="ECO:0000259" key="5">
    <source>
        <dbReference type="Pfam" id="PF00389"/>
    </source>
</evidence>
<dbReference type="InterPro" id="IPR050857">
    <property type="entry name" value="D-2-hydroxyacid_DH"/>
</dbReference>
<dbReference type="EC" id="1.1.1.-" evidence="7"/>
<feature type="domain" description="D-isomer specific 2-hydroxyacid dehydrogenase NAD-binding" evidence="6">
    <location>
        <begin position="107"/>
        <end position="283"/>
    </location>
</feature>
<evidence type="ECO:0000259" key="6">
    <source>
        <dbReference type="Pfam" id="PF02826"/>
    </source>
</evidence>
<evidence type="ECO:0000256" key="4">
    <source>
        <dbReference type="RuleBase" id="RU003719"/>
    </source>
</evidence>
<dbReference type="RefSeq" id="WP_377945134.1">
    <property type="nucleotide sequence ID" value="NZ_JBHUCX010000089.1"/>
</dbReference>
<dbReference type="InterPro" id="IPR006140">
    <property type="entry name" value="D-isomer_DH_NAD-bd"/>
</dbReference>
<protein>
    <submittedName>
        <fullName evidence="7">Hydroxyacid dehydrogenase</fullName>
        <ecNumber evidence="7">1.1.1.-</ecNumber>
    </submittedName>
</protein>
<dbReference type="Gene3D" id="3.40.50.720">
    <property type="entry name" value="NAD(P)-binding Rossmann-like Domain"/>
    <property type="match status" value="2"/>
</dbReference>
<dbReference type="EMBL" id="JBHUCX010000089">
    <property type="protein sequence ID" value="MFD1677220.1"/>
    <property type="molecule type" value="Genomic_DNA"/>
</dbReference>
<dbReference type="Proteomes" id="UP001597079">
    <property type="component" value="Unassembled WGS sequence"/>
</dbReference>
<accession>A0ABW4JN19</accession>
<proteinExistence type="inferred from homology"/>
<dbReference type="SUPFAM" id="SSF51735">
    <property type="entry name" value="NAD(P)-binding Rossmann-fold domains"/>
    <property type="match status" value="1"/>
</dbReference>
<dbReference type="Pfam" id="PF00389">
    <property type="entry name" value="2-Hacid_dh"/>
    <property type="match status" value="1"/>
</dbReference>
<keyword evidence="3" id="KW-0520">NAD</keyword>
<dbReference type="GO" id="GO:0016491">
    <property type="term" value="F:oxidoreductase activity"/>
    <property type="evidence" value="ECO:0007669"/>
    <property type="project" value="UniProtKB-KW"/>
</dbReference>
<evidence type="ECO:0000313" key="7">
    <source>
        <dbReference type="EMBL" id="MFD1677220.1"/>
    </source>
</evidence>
<keyword evidence="8" id="KW-1185">Reference proteome</keyword>
<dbReference type="PANTHER" id="PTHR42789:SF1">
    <property type="entry name" value="D-ISOMER SPECIFIC 2-HYDROXYACID DEHYDROGENASE FAMILY PROTEIN (AFU_ORTHOLOGUE AFUA_6G10090)"/>
    <property type="match status" value="1"/>
</dbReference>
<dbReference type="SUPFAM" id="SSF52283">
    <property type="entry name" value="Formate/glycerate dehydrogenase catalytic domain-like"/>
    <property type="match status" value="1"/>
</dbReference>
<reference evidence="8" key="1">
    <citation type="journal article" date="2019" name="Int. J. Syst. Evol. Microbiol.">
        <title>The Global Catalogue of Microorganisms (GCM) 10K type strain sequencing project: providing services to taxonomists for standard genome sequencing and annotation.</title>
        <authorList>
            <consortium name="The Broad Institute Genomics Platform"/>
            <consortium name="The Broad Institute Genome Sequencing Center for Infectious Disease"/>
            <person name="Wu L."/>
            <person name="Ma J."/>
        </authorList>
    </citation>
    <scope>NUCLEOTIDE SEQUENCE [LARGE SCALE GENOMIC DNA]</scope>
    <source>
        <strain evidence="8">CGMCC 1.12286</strain>
    </source>
</reference>
<name>A0ABW4JN19_9BACL</name>
<evidence type="ECO:0000313" key="8">
    <source>
        <dbReference type="Proteomes" id="UP001597079"/>
    </source>
</evidence>
<dbReference type="InterPro" id="IPR006139">
    <property type="entry name" value="D-isomer_2_OHA_DH_cat_dom"/>
</dbReference>
<dbReference type="CDD" id="cd12173">
    <property type="entry name" value="PGDH_4"/>
    <property type="match status" value="1"/>
</dbReference>
<dbReference type="PANTHER" id="PTHR42789">
    <property type="entry name" value="D-ISOMER SPECIFIC 2-HYDROXYACID DEHYDROGENASE FAMILY PROTEIN (AFU_ORTHOLOGUE AFUA_6G10090)"/>
    <property type="match status" value="1"/>
</dbReference>
<evidence type="ECO:0000256" key="2">
    <source>
        <dbReference type="ARBA" id="ARBA00023002"/>
    </source>
</evidence>
<gene>
    <name evidence="7" type="ORF">ACFSB2_21335</name>
</gene>
<comment type="caution">
    <text evidence="7">The sequence shown here is derived from an EMBL/GenBank/DDBJ whole genome shotgun (WGS) entry which is preliminary data.</text>
</comment>
<dbReference type="Pfam" id="PF02826">
    <property type="entry name" value="2-Hacid_dh_C"/>
    <property type="match status" value="1"/>
</dbReference>
<feature type="domain" description="D-isomer specific 2-hydroxyacid dehydrogenase catalytic" evidence="5">
    <location>
        <begin position="21"/>
        <end position="307"/>
    </location>
</feature>
<evidence type="ECO:0000256" key="1">
    <source>
        <dbReference type="ARBA" id="ARBA00005854"/>
    </source>
</evidence>
<evidence type="ECO:0000256" key="3">
    <source>
        <dbReference type="ARBA" id="ARBA00023027"/>
    </source>
</evidence>